<dbReference type="GeneTree" id="ENSGT00490000044642"/>
<dbReference type="Pfam" id="PF00665">
    <property type="entry name" value="rve"/>
    <property type="match status" value="1"/>
</dbReference>
<feature type="region of interest" description="Disordered" evidence="2">
    <location>
        <begin position="296"/>
        <end position="324"/>
    </location>
</feature>
<dbReference type="AlphaFoldDB" id="A0A3B1ISF7"/>
<dbReference type="SUPFAM" id="SSF53098">
    <property type="entry name" value="Ribonuclease H-like"/>
    <property type="match status" value="1"/>
</dbReference>
<dbReference type="InterPro" id="IPR041588">
    <property type="entry name" value="Integrase_H2C2"/>
</dbReference>
<feature type="compositionally biased region" description="Low complexity" evidence="2">
    <location>
        <begin position="301"/>
        <end position="324"/>
    </location>
</feature>
<dbReference type="Proteomes" id="UP000018467">
    <property type="component" value="Unassembled WGS sequence"/>
</dbReference>
<keyword evidence="5" id="KW-1185">Reference proteome</keyword>
<reference evidence="4" key="4">
    <citation type="submission" date="2025-09" db="UniProtKB">
        <authorList>
            <consortium name="Ensembl"/>
        </authorList>
    </citation>
    <scope>IDENTIFICATION</scope>
</reference>
<reference evidence="5" key="1">
    <citation type="submission" date="2013-03" db="EMBL/GenBank/DDBJ databases">
        <authorList>
            <person name="Jeffery W."/>
            <person name="Warren W."/>
            <person name="Wilson R.K."/>
        </authorList>
    </citation>
    <scope>NUCLEOTIDE SEQUENCE</scope>
    <source>
        <strain evidence="5">female</strain>
    </source>
</reference>
<dbReference type="Pfam" id="PF17921">
    <property type="entry name" value="Integrase_H2C2"/>
    <property type="match status" value="1"/>
</dbReference>
<dbReference type="Gene3D" id="3.30.420.10">
    <property type="entry name" value="Ribonuclease H-like superfamily/Ribonuclease H"/>
    <property type="match status" value="1"/>
</dbReference>
<name>A0A3B1ISF7_ASTMX</name>
<dbReference type="InterPro" id="IPR036397">
    <property type="entry name" value="RNaseH_sf"/>
</dbReference>
<dbReference type="PANTHER" id="PTHR37984:SF9">
    <property type="entry name" value="INTEGRASE CATALYTIC DOMAIN-CONTAINING PROTEIN"/>
    <property type="match status" value="1"/>
</dbReference>
<organism evidence="4 5">
    <name type="scientific">Astyanax mexicanus</name>
    <name type="common">Blind cave fish</name>
    <name type="synonym">Astyanax fasciatus mexicanus</name>
    <dbReference type="NCBI Taxonomy" id="7994"/>
    <lineage>
        <taxon>Eukaryota</taxon>
        <taxon>Metazoa</taxon>
        <taxon>Chordata</taxon>
        <taxon>Craniata</taxon>
        <taxon>Vertebrata</taxon>
        <taxon>Euteleostomi</taxon>
        <taxon>Actinopterygii</taxon>
        <taxon>Neopterygii</taxon>
        <taxon>Teleostei</taxon>
        <taxon>Ostariophysi</taxon>
        <taxon>Characiformes</taxon>
        <taxon>Characoidei</taxon>
        <taxon>Acestrorhamphidae</taxon>
        <taxon>Acestrorhamphinae</taxon>
        <taxon>Astyanax</taxon>
    </lineage>
</organism>
<dbReference type="STRING" id="7994.ENSAMXP00000032089"/>
<dbReference type="InterPro" id="IPR012337">
    <property type="entry name" value="RNaseH-like_sf"/>
</dbReference>
<dbReference type="FunFam" id="3.30.420.10:FF:000063">
    <property type="entry name" value="Retrovirus-related Pol polyprotein from transposon 297-like Protein"/>
    <property type="match status" value="1"/>
</dbReference>
<protein>
    <recommendedName>
        <fullName evidence="1">Gypsy retrotransposon integrase-like protein 1</fullName>
    </recommendedName>
</protein>
<evidence type="ECO:0000259" key="3">
    <source>
        <dbReference type="PROSITE" id="PS50994"/>
    </source>
</evidence>
<dbReference type="InterPro" id="IPR050951">
    <property type="entry name" value="Retrovirus_Pol_polyprotein"/>
</dbReference>
<sequence length="351" mass="39936">PSLAKLHEGHQGVVKCRERARQSVWWPGLSQQLNELVLNCRTCIKERTNHTEPLIPTDLPERPWQKLGTDLFTLKGKTYLLVVDYYSRYVEVVNLSLTKSVDITLHLKSIFARHGIPEVVVSDNGPQYSSSIFSEFAATYGFKHITSSPRFPRSNGEAERAVQTVKHLLKKTSDPYLALLVYRATPLRNGYSPAQLLMGRQLRTTVPTLPSVLNPSLPDNTEVRFKEREKRVADQMHFNQRHRVRNLSKLFPGKQVWVTDQKVTGTVLGEHSTPRSYMIEVPHGTVRRNRHHLIPMDETDSNSTTQNSSQVPAAVTPIQTQVTQTPCVKPELTIPRTRFGRLIVKPQKLDL</sequence>
<dbReference type="PROSITE" id="PS50994">
    <property type="entry name" value="INTEGRASE"/>
    <property type="match status" value="1"/>
</dbReference>
<dbReference type="GO" id="GO:0003676">
    <property type="term" value="F:nucleic acid binding"/>
    <property type="evidence" value="ECO:0007669"/>
    <property type="project" value="InterPro"/>
</dbReference>
<evidence type="ECO:0000313" key="5">
    <source>
        <dbReference type="Proteomes" id="UP000018467"/>
    </source>
</evidence>
<proteinExistence type="predicted"/>
<reference evidence="4" key="3">
    <citation type="submission" date="2025-08" db="UniProtKB">
        <authorList>
            <consortium name="Ensembl"/>
        </authorList>
    </citation>
    <scope>IDENTIFICATION</scope>
</reference>
<evidence type="ECO:0000313" key="4">
    <source>
        <dbReference type="Ensembl" id="ENSAMXP00000032089.1"/>
    </source>
</evidence>
<evidence type="ECO:0000256" key="1">
    <source>
        <dbReference type="ARBA" id="ARBA00039658"/>
    </source>
</evidence>
<dbReference type="Gene3D" id="1.10.340.70">
    <property type="match status" value="1"/>
</dbReference>
<dbReference type="Ensembl" id="ENSAMXT00000046478.1">
    <property type="protein sequence ID" value="ENSAMXP00000032089.1"/>
    <property type="gene ID" value="ENSAMXG00000041617.1"/>
</dbReference>
<dbReference type="InParanoid" id="A0A3B1ISF7"/>
<dbReference type="GO" id="GO:0015074">
    <property type="term" value="P:DNA integration"/>
    <property type="evidence" value="ECO:0007669"/>
    <property type="project" value="InterPro"/>
</dbReference>
<accession>A0A3B1ISF7</accession>
<feature type="domain" description="Integrase catalytic" evidence="3">
    <location>
        <begin position="59"/>
        <end position="171"/>
    </location>
</feature>
<dbReference type="InterPro" id="IPR001584">
    <property type="entry name" value="Integrase_cat-core"/>
</dbReference>
<reference evidence="5" key="2">
    <citation type="journal article" date="2014" name="Nat. Commun.">
        <title>The cavefish genome reveals candidate genes for eye loss.</title>
        <authorList>
            <person name="McGaugh S.E."/>
            <person name="Gross J.B."/>
            <person name="Aken B."/>
            <person name="Blin M."/>
            <person name="Borowsky R."/>
            <person name="Chalopin D."/>
            <person name="Hinaux H."/>
            <person name="Jeffery W.R."/>
            <person name="Keene A."/>
            <person name="Ma L."/>
            <person name="Minx P."/>
            <person name="Murphy D."/>
            <person name="O'Quin K.E."/>
            <person name="Retaux S."/>
            <person name="Rohner N."/>
            <person name="Searle S.M."/>
            <person name="Stahl B.A."/>
            <person name="Tabin C."/>
            <person name="Volff J.N."/>
            <person name="Yoshizawa M."/>
            <person name="Warren W.C."/>
        </authorList>
    </citation>
    <scope>NUCLEOTIDE SEQUENCE [LARGE SCALE GENOMIC DNA]</scope>
    <source>
        <strain evidence="5">female</strain>
    </source>
</reference>
<evidence type="ECO:0000256" key="2">
    <source>
        <dbReference type="SAM" id="MobiDB-lite"/>
    </source>
</evidence>
<dbReference type="PANTHER" id="PTHR37984">
    <property type="entry name" value="PROTEIN CBG26694"/>
    <property type="match status" value="1"/>
</dbReference>